<dbReference type="PANTHER" id="PTHR11537">
    <property type="entry name" value="VOLTAGE-GATED POTASSIUM CHANNEL"/>
    <property type="match status" value="1"/>
</dbReference>
<evidence type="ECO:0000256" key="3">
    <source>
        <dbReference type="ARBA" id="ARBA00022538"/>
    </source>
</evidence>
<dbReference type="GO" id="GO:0051260">
    <property type="term" value="P:protein homooligomerization"/>
    <property type="evidence" value="ECO:0007669"/>
    <property type="project" value="InterPro"/>
</dbReference>
<organism evidence="16 17">
    <name type="scientific">Hypsibius exemplaris</name>
    <name type="common">Freshwater tardigrade</name>
    <dbReference type="NCBI Taxonomy" id="2072580"/>
    <lineage>
        <taxon>Eukaryota</taxon>
        <taxon>Metazoa</taxon>
        <taxon>Ecdysozoa</taxon>
        <taxon>Tardigrada</taxon>
        <taxon>Eutardigrada</taxon>
        <taxon>Parachela</taxon>
        <taxon>Hypsibioidea</taxon>
        <taxon>Hypsibiidae</taxon>
        <taxon>Hypsibius</taxon>
    </lineage>
</organism>
<feature type="transmembrane region" description="Helical" evidence="13">
    <location>
        <begin position="252"/>
        <end position="279"/>
    </location>
</feature>
<dbReference type="SUPFAM" id="SSF54695">
    <property type="entry name" value="POZ domain"/>
    <property type="match status" value="2"/>
</dbReference>
<proteinExistence type="predicted"/>
<keyword evidence="7" id="KW-0630">Potassium</keyword>
<keyword evidence="6" id="KW-0851">Voltage-gated channel</keyword>
<accession>A0A1W0WJF7</accession>
<evidence type="ECO:0000256" key="12">
    <source>
        <dbReference type="SAM" id="MobiDB-lite"/>
    </source>
</evidence>
<dbReference type="Gene3D" id="1.10.287.70">
    <property type="match status" value="2"/>
</dbReference>
<comment type="caution">
    <text evidence="16">The sequence shown here is derived from an EMBL/GenBank/DDBJ whole genome shotgun (WGS) entry which is preliminary data.</text>
</comment>
<dbReference type="SUPFAM" id="SSF81324">
    <property type="entry name" value="Voltage-gated potassium channels"/>
    <property type="match status" value="2"/>
</dbReference>
<keyword evidence="8 13" id="KW-1133">Transmembrane helix</keyword>
<dbReference type="Pfam" id="PF02214">
    <property type="entry name" value="BTB_2"/>
    <property type="match status" value="2"/>
</dbReference>
<feature type="transmembrane region" description="Helical" evidence="13">
    <location>
        <begin position="871"/>
        <end position="888"/>
    </location>
</feature>
<dbReference type="GO" id="GO:0001508">
    <property type="term" value="P:action potential"/>
    <property type="evidence" value="ECO:0007669"/>
    <property type="project" value="TreeGrafter"/>
</dbReference>
<keyword evidence="10 13" id="KW-0472">Membrane</keyword>
<evidence type="ECO:0000259" key="15">
    <source>
        <dbReference type="Pfam" id="PF02214"/>
    </source>
</evidence>
<dbReference type="Gene3D" id="3.30.710.10">
    <property type="entry name" value="Potassium Channel Kv1.1, Chain A"/>
    <property type="match status" value="2"/>
</dbReference>
<dbReference type="PANTHER" id="PTHR11537:SF254">
    <property type="entry name" value="POTASSIUM VOLTAGE-GATED CHANNEL PROTEIN SHAB"/>
    <property type="match status" value="1"/>
</dbReference>
<feature type="transmembrane region" description="Helical" evidence="13">
    <location>
        <begin position="838"/>
        <end position="859"/>
    </location>
</feature>
<evidence type="ECO:0000256" key="5">
    <source>
        <dbReference type="ARBA" id="ARBA00022826"/>
    </source>
</evidence>
<evidence type="ECO:0000256" key="10">
    <source>
        <dbReference type="ARBA" id="ARBA00023136"/>
    </source>
</evidence>
<keyword evidence="17" id="KW-1185">Reference proteome</keyword>
<feature type="compositionally biased region" description="Basic and acidic residues" evidence="12">
    <location>
        <begin position="34"/>
        <end position="46"/>
    </location>
</feature>
<evidence type="ECO:0000256" key="6">
    <source>
        <dbReference type="ARBA" id="ARBA00022882"/>
    </source>
</evidence>
<dbReference type="EMBL" id="MTYJ01000091">
    <property type="protein sequence ID" value="OQV15309.1"/>
    <property type="molecule type" value="Genomic_DNA"/>
</dbReference>
<dbReference type="InterPro" id="IPR005821">
    <property type="entry name" value="Ion_trans_dom"/>
</dbReference>
<feature type="region of interest" description="Disordered" evidence="12">
    <location>
        <begin position="34"/>
        <end position="60"/>
    </location>
</feature>
<dbReference type="Proteomes" id="UP000192578">
    <property type="component" value="Unassembled WGS sequence"/>
</dbReference>
<dbReference type="InterPro" id="IPR028325">
    <property type="entry name" value="VG_K_chnl"/>
</dbReference>
<feature type="domain" description="Ion transport" evidence="14">
    <location>
        <begin position="248"/>
        <end position="476"/>
    </location>
</feature>
<feature type="compositionally biased region" description="Polar residues" evidence="12">
    <location>
        <begin position="47"/>
        <end position="60"/>
    </location>
</feature>
<evidence type="ECO:0000256" key="11">
    <source>
        <dbReference type="ARBA" id="ARBA00023303"/>
    </source>
</evidence>
<feature type="transmembrane region" description="Helical" evidence="13">
    <location>
        <begin position="430"/>
        <end position="447"/>
    </location>
</feature>
<dbReference type="InterPro" id="IPR003131">
    <property type="entry name" value="T1-type_BTB"/>
</dbReference>
<evidence type="ECO:0000259" key="14">
    <source>
        <dbReference type="Pfam" id="PF00520"/>
    </source>
</evidence>
<feature type="transmembrane region" description="Helical" evidence="13">
    <location>
        <begin position="662"/>
        <end position="680"/>
    </location>
</feature>
<feature type="transmembrane region" description="Helical" evidence="13">
    <location>
        <begin position="733"/>
        <end position="756"/>
    </location>
</feature>
<keyword evidence="11" id="KW-0407">Ion channel</keyword>
<feature type="transmembrane region" description="Helical" evidence="13">
    <location>
        <begin position="768"/>
        <end position="787"/>
    </location>
</feature>
<sequence length="1087" mass="124417">MDFSGFAGNGRPLKWVRTPLHDRDYRKTKQLEESLVQHRSGPEVHSQKSPVPSSDPSEKTSVVSIIRDISSKILYQRRNQKLLDASGTLSCGVTSGKCFARGHGGKKDRKRWNTIQFVVGGQHFQSPEWIFEGHPTTLLGSLEQRKLFFNARRMCYEFPDVLPDVFIAVLEYYQTGLLTRPQRLTLNFFLEQVEVFCLEPEANELLLKNEGVHKSRVSQEVIDGFDQPGLRNWLWNFLEYPSFSRGASVYSFFSFFMTALAVTIFVIETLPSLVAYSLVGKRTLREAYQSPLFAISTACFAFFTVELILRFAVCPNKRRFLRGWTNWTDLISVIPYIVTLSILGSPGSHREAVPIRIITTIRACRLFLLTRVFGRQHHRQQWMVILLQTLWNNFQTLFTLFFLMIICTIGFGGVVYALEGAGSNNPTFATIPWGMWWSVITLTTVGYGDIYPKKALGQIVAVLCGCVGLMFVGFVLESVTYEYHRLMKSNSQHRRYLVELAARKTVLDAANAIRRVNTCHTGLLLMQMNRDDIHICINGADFYLALSDVNRHPNSLLGHPSKRAPYFNPTTGSYFFPRNQDIFPAIHHYYRYPKTILKRPPFITMQRFVEEIEFFQLSPQSVIDFFAYEGIRLVEEEQPEKPFQRYIYLVLEHPRYNLLSRAIMYCSLFCTGCFILNIILESLPSLLNFSCNTALSDVDPNAASNNATSNYTDVFANSTSHGTFDTVTCPNELAFFVIETLCTSWFLFELLARFLVSPSKRKFLKTPMNWIDLIIISPYIFTVIQFISIPSESDNYGRLYGFFRSMRLLRLVSIMKFQRYFGRIQMIFAILRATWIELVMLCYFMVINSVIFGTIMYVVELNPENPGDCNSIPRAMYWAFITMLTIGYGDIIPATAGGKLVAAGVAILGIVFWTLPMTLISDHFANYRRMYEGQDYLMQCLTRMVHLVESEAQSKFGSRHDSHHKISRMESTHRMPRCPTDPEIQIHIPEECSATEICIGALPQPLMVSVGSSANLQLRRRSTKPNLEMHREETEGELEDGKAIGGLSMRKFSSRVLSFDGTSMAPPPRRLSVTSFRGENNHRVVFF</sequence>
<reference evidence="17" key="1">
    <citation type="submission" date="2017-01" db="EMBL/GenBank/DDBJ databases">
        <title>Comparative genomics of anhydrobiosis in the tardigrade Hypsibius dujardini.</title>
        <authorList>
            <person name="Yoshida Y."/>
            <person name="Koutsovoulos G."/>
            <person name="Laetsch D."/>
            <person name="Stevens L."/>
            <person name="Kumar S."/>
            <person name="Horikawa D."/>
            <person name="Ishino K."/>
            <person name="Komine S."/>
            <person name="Tomita M."/>
            <person name="Blaxter M."/>
            <person name="Arakawa K."/>
        </authorList>
    </citation>
    <scope>NUCLEOTIDE SEQUENCE [LARGE SCALE GENOMIC DNA]</scope>
    <source>
        <strain evidence="17">Z151</strain>
    </source>
</reference>
<dbReference type="PRINTS" id="PR00169">
    <property type="entry name" value="KCHANNEL"/>
</dbReference>
<evidence type="ECO:0000256" key="9">
    <source>
        <dbReference type="ARBA" id="ARBA00023065"/>
    </source>
</evidence>
<keyword evidence="2" id="KW-0813">Transport</keyword>
<dbReference type="GO" id="GO:0005249">
    <property type="term" value="F:voltage-gated potassium channel activity"/>
    <property type="evidence" value="ECO:0007669"/>
    <property type="project" value="InterPro"/>
</dbReference>
<dbReference type="AlphaFoldDB" id="A0A1W0WJF7"/>
<comment type="subcellular location">
    <subcellularLocation>
        <location evidence="1">Membrane</location>
        <topology evidence="1">Multi-pass membrane protein</topology>
    </subcellularLocation>
</comment>
<evidence type="ECO:0000256" key="4">
    <source>
        <dbReference type="ARBA" id="ARBA00022692"/>
    </source>
</evidence>
<protein>
    <submittedName>
        <fullName evidence="16">Potassium voltage-gated channel subfamily A member 1</fullName>
    </submittedName>
</protein>
<evidence type="ECO:0000256" key="13">
    <source>
        <dbReference type="SAM" id="Phobius"/>
    </source>
</evidence>
<evidence type="ECO:0000313" key="17">
    <source>
        <dbReference type="Proteomes" id="UP000192578"/>
    </source>
</evidence>
<feature type="transmembrane region" description="Helical" evidence="13">
    <location>
        <begin position="291"/>
        <end position="312"/>
    </location>
</feature>
<evidence type="ECO:0000256" key="7">
    <source>
        <dbReference type="ARBA" id="ARBA00022958"/>
    </source>
</evidence>
<dbReference type="InterPro" id="IPR011333">
    <property type="entry name" value="SKP1/BTB/POZ_sf"/>
</dbReference>
<dbReference type="PRINTS" id="PR01333">
    <property type="entry name" value="2POREKCHANEL"/>
</dbReference>
<gene>
    <name evidence="16" type="ORF">BV898_10539</name>
</gene>
<evidence type="ECO:0000256" key="2">
    <source>
        <dbReference type="ARBA" id="ARBA00022448"/>
    </source>
</evidence>
<keyword evidence="9" id="KW-0406">Ion transport</keyword>
<evidence type="ECO:0000313" key="16">
    <source>
        <dbReference type="EMBL" id="OQV15309.1"/>
    </source>
</evidence>
<dbReference type="InterPro" id="IPR027359">
    <property type="entry name" value="Volt_channel_dom_sf"/>
</dbReference>
<feature type="domain" description="Potassium channel tetramerisation-type BTB" evidence="15">
    <location>
        <begin position="534"/>
        <end position="621"/>
    </location>
</feature>
<dbReference type="InterPro" id="IPR003280">
    <property type="entry name" value="2pore_dom_K_chnl"/>
</dbReference>
<evidence type="ECO:0000256" key="1">
    <source>
        <dbReference type="ARBA" id="ARBA00004141"/>
    </source>
</evidence>
<keyword evidence="3" id="KW-0633">Potassium transport</keyword>
<keyword evidence="4 13" id="KW-0812">Transmembrane</keyword>
<feature type="domain" description="Potassium channel tetramerisation-type BTB" evidence="15">
    <location>
        <begin position="118"/>
        <end position="202"/>
    </location>
</feature>
<keyword evidence="5" id="KW-0631">Potassium channel</keyword>
<feature type="domain" description="Ion transport" evidence="14">
    <location>
        <begin position="733"/>
        <end position="929"/>
    </location>
</feature>
<dbReference type="OrthoDB" id="415460at2759"/>
<feature type="region of interest" description="Disordered" evidence="12">
    <location>
        <begin position="958"/>
        <end position="978"/>
    </location>
</feature>
<dbReference type="Pfam" id="PF00520">
    <property type="entry name" value="Ion_trans"/>
    <property type="match status" value="2"/>
</dbReference>
<feature type="transmembrane region" description="Helical" evidence="13">
    <location>
        <begin position="900"/>
        <end position="920"/>
    </location>
</feature>
<name>A0A1W0WJF7_HYPEX</name>
<dbReference type="Gene3D" id="1.20.120.350">
    <property type="entry name" value="Voltage-gated potassium channels. Chain C"/>
    <property type="match status" value="2"/>
</dbReference>
<feature type="transmembrane region" description="Helical" evidence="13">
    <location>
        <begin position="394"/>
        <end position="418"/>
    </location>
</feature>
<dbReference type="GO" id="GO:0008076">
    <property type="term" value="C:voltage-gated potassium channel complex"/>
    <property type="evidence" value="ECO:0007669"/>
    <property type="project" value="InterPro"/>
</dbReference>
<evidence type="ECO:0000256" key="8">
    <source>
        <dbReference type="ARBA" id="ARBA00022989"/>
    </source>
</evidence>
<feature type="transmembrane region" description="Helical" evidence="13">
    <location>
        <begin position="459"/>
        <end position="479"/>
    </location>
</feature>